<feature type="domain" description="DUF7455" evidence="1">
    <location>
        <begin position="20"/>
        <end position="70"/>
    </location>
</feature>
<evidence type="ECO:0000313" key="2">
    <source>
        <dbReference type="EMBL" id="CAB4185138.1"/>
    </source>
</evidence>
<dbReference type="InterPro" id="IPR055878">
    <property type="entry name" value="DUF7455"/>
</dbReference>
<dbReference type="EMBL" id="LR797076">
    <property type="protein sequence ID" value="CAB4185138.1"/>
    <property type="molecule type" value="Genomic_DNA"/>
</dbReference>
<evidence type="ECO:0000313" key="3">
    <source>
        <dbReference type="EMBL" id="CAB4193665.1"/>
    </source>
</evidence>
<proteinExistence type="predicted"/>
<evidence type="ECO:0000259" key="1">
    <source>
        <dbReference type="Pfam" id="PF24254"/>
    </source>
</evidence>
<accession>A0A6J5RN48</accession>
<organism evidence="3">
    <name type="scientific">uncultured Caudovirales phage</name>
    <dbReference type="NCBI Taxonomy" id="2100421"/>
    <lineage>
        <taxon>Viruses</taxon>
        <taxon>Duplodnaviria</taxon>
        <taxon>Heunggongvirae</taxon>
        <taxon>Uroviricota</taxon>
        <taxon>Caudoviricetes</taxon>
        <taxon>Peduoviridae</taxon>
        <taxon>Maltschvirus</taxon>
        <taxon>Maltschvirus maltsch</taxon>
    </lineage>
</organism>
<dbReference type="EMBL" id="LR797198">
    <property type="protein sequence ID" value="CAB4193665.1"/>
    <property type="molecule type" value="Genomic_DNA"/>
</dbReference>
<reference evidence="3" key="1">
    <citation type="submission" date="2020-05" db="EMBL/GenBank/DDBJ databases">
        <authorList>
            <person name="Chiriac C."/>
            <person name="Salcher M."/>
            <person name="Ghai R."/>
            <person name="Kavagutti S V."/>
        </authorList>
    </citation>
    <scope>NUCLEOTIDE SEQUENCE</scope>
</reference>
<name>A0A6J5RN48_9CAUD</name>
<dbReference type="Pfam" id="PF24254">
    <property type="entry name" value="DUF7455"/>
    <property type="match status" value="1"/>
</dbReference>
<sequence>MTMTQEIAVEEEVKQYVLSPLNRCDSCAAEALVLIKGVTGELMFCGHHYKKNETALADFAYEIIDERDKLIENKAKGKDY</sequence>
<gene>
    <name evidence="2" type="ORF">UFOVP1119_3</name>
    <name evidence="3" type="ORF">UFOVP1238_120</name>
</gene>
<protein>
    <recommendedName>
        <fullName evidence="1">DUF7455 domain-containing protein</fullName>
    </recommendedName>
</protein>